<evidence type="ECO:0000313" key="4">
    <source>
        <dbReference type="EMBL" id="OQS01673.1"/>
    </source>
</evidence>
<proteinExistence type="predicted"/>
<feature type="compositionally biased region" description="Basic residues" evidence="2">
    <location>
        <begin position="1"/>
        <end position="14"/>
    </location>
</feature>
<keyword evidence="1" id="KW-0694">RNA-binding</keyword>
<feature type="compositionally biased region" description="Basic and acidic residues" evidence="2">
    <location>
        <begin position="146"/>
        <end position="157"/>
    </location>
</feature>
<dbReference type="Proteomes" id="UP000243579">
    <property type="component" value="Unassembled WGS sequence"/>
</dbReference>
<comment type="caution">
    <text evidence="4">The sequence shown here is derived from an EMBL/GenBank/DDBJ whole genome shotgun (WGS) entry which is preliminary data.</text>
</comment>
<dbReference type="InterPro" id="IPR025715">
    <property type="entry name" value="FoP_C"/>
</dbReference>
<dbReference type="OrthoDB" id="77799at2759"/>
<gene>
    <name evidence="4" type="ORF">ACHHYP_00420</name>
</gene>
<feature type="domain" description="Chromatin target of PRMT1 protein C-terminal" evidence="3">
    <location>
        <begin position="65"/>
        <end position="169"/>
    </location>
</feature>
<evidence type="ECO:0000259" key="3">
    <source>
        <dbReference type="SMART" id="SM01218"/>
    </source>
</evidence>
<evidence type="ECO:0000256" key="1">
    <source>
        <dbReference type="ARBA" id="ARBA00022884"/>
    </source>
</evidence>
<reference evidence="4 5" key="1">
    <citation type="journal article" date="2014" name="Genome Biol. Evol.">
        <title>The secreted proteins of Achlya hypogyna and Thraustotheca clavata identify the ancestral oomycete secretome and reveal gene acquisitions by horizontal gene transfer.</title>
        <authorList>
            <person name="Misner I."/>
            <person name="Blouin N."/>
            <person name="Leonard G."/>
            <person name="Richards T.A."/>
            <person name="Lane C.E."/>
        </authorList>
    </citation>
    <scope>NUCLEOTIDE SEQUENCE [LARGE SCALE GENOMIC DNA]</scope>
    <source>
        <strain evidence="4 5">ATCC 48635</strain>
    </source>
</reference>
<accession>A0A1V9ZUI6</accession>
<sequence length="174" mass="19105">MAGRRNHGRQRKPTPSKDIPRTSDIIGVASVPLSDRFSQLHAQPSKAAPKKKKSVVVVRAAQKAQRADVVNARRGLPPAPQAKTQLKARQTAAMAKPSLSKTPGGIKINNMRKKGPPKAPVKKATAPKKDVDLDMEMDDYWFKAGKGPDPKQKRLDESLDEYWANKPTKSEEAP</sequence>
<organism evidence="4 5">
    <name type="scientific">Achlya hypogyna</name>
    <name type="common">Oomycete</name>
    <name type="synonym">Protoachlya hypogyna</name>
    <dbReference type="NCBI Taxonomy" id="1202772"/>
    <lineage>
        <taxon>Eukaryota</taxon>
        <taxon>Sar</taxon>
        <taxon>Stramenopiles</taxon>
        <taxon>Oomycota</taxon>
        <taxon>Saprolegniomycetes</taxon>
        <taxon>Saprolegniales</taxon>
        <taxon>Achlyaceae</taxon>
        <taxon>Achlya</taxon>
    </lineage>
</organism>
<dbReference type="Pfam" id="PF13865">
    <property type="entry name" value="FoP_duplication"/>
    <property type="match status" value="1"/>
</dbReference>
<evidence type="ECO:0000313" key="5">
    <source>
        <dbReference type="Proteomes" id="UP000243579"/>
    </source>
</evidence>
<keyword evidence="5" id="KW-1185">Reference proteome</keyword>
<dbReference type="EMBL" id="JNBR01000003">
    <property type="protein sequence ID" value="OQS01673.1"/>
    <property type="molecule type" value="Genomic_DNA"/>
</dbReference>
<dbReference type="SMART" id="SM01218">
    <property type="entry name" value="FoP_duplication"/>
    <property type="match status" value="1"/>
</dbReference>
<protein>
    <recommendedName>
        <fullName evidence="3">Chromatin target of PRMT1 protein C-terminal domain-containing protein</fullName>
    </recommendedName>
</protein>
<dbReference type="AlphaFoldDB" id="A0A1V9ZUI6"/>
<feature type="region of interest" description="Disordered" evidence="2">
    <location>
        <begin position="93"/>
        <end position="174"/>
    </location>
</feature>
<evidence type="ECO:0000256" key="2">
    <source>
        <dbReference type="SAM" id="MobiDB-lite"/>
    </source>
</evidence>
<feature type="region of interest" description="Disordered" evidence="2">
    <location>
        <begin position="1"/>
        <end position="24"/>
    </location>
</feature>
<dbReference type="GO" id="GO:0003723">
    <property type="term" value="F:RNA binding"/>
    <property type="evidence" value="ECO:0007669"/>
    <property type="project" value="UniProtKB-KW"/>
</dbReference>
<name>A0A1V9ZUI6_ACHHY</name>